<name>A0A9N9KQM8_9HELO</name>
<keyword evidence="11" id="KW-1185">Reference proteome</keyword>
<dbReference type="Gene3D" id="1.20.1250.20">
    <property type="entry name" value="MFS general substrate transporter like domains"/>
    <property type="match status" value="2"/>
</dbReference>
<dbReference type="Pfam" id="PF07690">
    <property type="entry name" value="MFS_1"/>
    <property type="match status" value="1"/>
</dbReference>
<reference evidence="10" key="1">
    <citation type="submission" date="2021-07" db="EMBL/GenBank/DDBJ databases">
        <authorList>
            <person name="Durling M."/>
        </authorList>
    </citation>
    <scope>NUCLEOTIDE SEQUENCE</scope>
</reference>
<dbReference type="InterPro" id="IPR036259">
    <property type="entry name" value="MFS_trans_sf"/>
</dbReference>
<feature type="transmembrane region" description="Helical" evidence="9">
    <location>
        <begin position="484"/>
        <end position="507"/>
    </location>
</feature>
<keyword evidence="3" id="KW-0813">Transport</keyword>
<evidence type="ECO:0000256" key="6">
    <source>
        <dbReference type="ARBA" id="ARBA00023136"/>
    </source>
</evidence>
<feature type="transmembrane region" description="Helical" evidence="9">
    <location>
        <begin position="418"/>
        <end position="437"/>
    </location>
</feature>
<feature type="transmembrane region" description="Helical" evidence="9">
    <location>
        <begin position="311"/>
        <end position="331"/>
    </location>
</feature>
<dbReference type="FunFam" id="1.20.1250.20:FF:000335">
    <property type="entry name" value="Siderochrome iron transporter 2"/>
    <property type="match status" value="1"/>
</dbReference>
<comment type="similarity">
    <text evidence="2">Belongs to the major facilitator superfamily.</text>
</comment>
<proteinExistence type="inferred from homology"/>
<dbReference type="PANTHER" id="PTHR23501">
    <property type="entry name" value="MAJOR FACILITATOR SUPERFAMILY"/>
    <property type="match status" value="1"/>
</dbReference>
<feature type="transmembrane region" description="Helical" evidence="9">
    <location>
        <begin position="388"/>
        <end position="411"/>
    </location>
</feature>
<feature type="region of interest" description="Disordered" evidence="8">
    <location>
        <begin position="1"/>
        <end position="52"/>
    </location>
</feature>
<gene>
    <name evidence="10" type="ORF">HYFRA_00005411</name>
</gene>
<feature type="transmembrane region" description="Helical" evidence="9">
    <location>
        <begin position="168"/>
        <end position="186"/>
    </location>
</feature>
<dbReference type="GO" id="GO:0005886">
    <property type="term" value="C:plasma membrane"/>
    <property type="evidence" value="ECO:0007669"/>
    <property type="project" value="TreeGrafter"/>
</dbReference>
<dbReference type="AlphaFoldDB" id="A0A9N9KQM8"/>
<keyword evidence="6 9" id="KW-0472">Membrane</keyword>
<organism evidence="10 11">
    <name type="scientific">Hymenoscyphus fraxineus</name>
    <dbReference type="NCBI Taxonomy" id="746836"/>
    <lineage>
        <taxon>Eukaryota</taxon>
        <taxon>Fungi</taxon>
        <taxon>Dikarya</taxon>
        <taxon>Ascomycota</taxon>
        <taxon>Pezizomycotina</taxon>
        <taxon>Leotiomycetes</taxon>
        <taxon>Helotiales</taxon>
        <taxon>Helotiaceae</taxon>
        <taxon>Hymenoscyphus</taxon>
    </lineage>
</organism>
<feature type="transmembrane region" description="Helical" evidence="9">
    <location>
        <begin position="139"/>
        <end position="156"/>
    </location>
</feature>
<keyword evidence="4 9" id="KW-0812">Transmembrane</keyword>
<evidence type="ECO:0000256" key="4">
    <source>
        <dbReference type="ARBA" id="ARBA00022692"/>
    </source>
</evidence>
<dbReference type="InterPro" id="IPR011701">
    <property type="entry name" value="MFS"/>
</dbReference>
<keyword evidence="5 9" id="KW-1133">Transmembrane helix</keyword>
<dbReference type="EMBL" id="CAJVRL010000044">
    <property type="protein sequence ID" value="CAG8951611.1"/>
    <property type="molecule type" value="Genomic_DNA"/>
</dbReference>
<feature type="transmembrane region" description="Helical" evidence="9">
    <location>
        <begin position="107"/>
        <end position="127"/>
    </location>
</feature>
<evidence type="ECO:0000256" key="1">
    <source>
        <dbReference type="ARBA" id="ARBA00004141"/>
    </source>
</evidence>
<comment type="subcellular location">
    <subcellularLocation>
        <location evidence="1">Membrane</location>
        <topology evidence="1">Multi-pass membrane protein</topology>
    </subcellularLocation>
</comment>
<comment type="caution">
    <text evidence="10">The sequence shown here is derived from an EMBL/GenBank/DDBJ whole genome shotgun (WGS) entry which is preliminary data.</text>
</comment>
<protein>
    <recommendedName>
        <fullName evidence="12">Siderophore iron transporter</fullName>
    </recommendedName>
</protein>
<sequence>MTSRTSPEVVDQKVTNSTTVPANDDPFENKETLASHQPISNASSTEDISPDAQEGVKDVEAITMTWSRTHLYIAYICIWIIYFVDAMNSGVTGALTPYVTSSFQQHSLTAATSIMSSIIGGLWKLPLAKILDLWGRPQGFLMMSTVLTLGLIMMAACNNVQTYAAAQVFYWTGYNGLVYTMSIFIADTSALKSRAFAFAFVSSPYIATAWIGGPIAQTFLSGAGFRWGFGTFAIVTPIMTTPLFLLLWWNQNKAKKSGLIQPRNSGRTTFESLKHYAIEFDVFGVLLLCAGLALFLLPFSLYSYQPLGWKSPMIICMIIFGGLLLGVFAVYEKYFAPVPYIDYALLTDRTVLGACILAGVLFVEFYIWDSYFPSFLQVVNGLNVTETSYVVNIYSIGSCFFSLIVGILVRVTGRFKWLALYFGVPFTILGVGLMIAFRQPDQNIGYIVMCQIFIAFSGGTLVICEQMAAMAAGSHQQVATVLAVEGMFASVGGAIGSTVAAAIWTGVFPNKLAKHLPAESLPELTAIYGSLTTQLSYPVGNITRSAIIEAYGETQKLMLIASTAVLILAVGSVMMWRDINVKDIKQVKGVVF</sequence>
<dbReference type="FunFam" id="1.20.1250.20:FF:000284">
    <property type="entry name" value="Siderophore iron transporter mirB"/>
    <property type="match status" value="1"/>
</dbReference>
<feature type="transmembrane region" description="Helical" evidence="9">
    <location>
        <begin position="351"/>
        <end position="368"/>
    </location>
</feature>
<feature type="transmembrane region" description="Helical" evidence="9">
    <location>
        <begin position="227"/>
        <end position="249"/>
    </location>
</feature>
<evidence type="ECO:0000256" key="9">
    <source>
        <dbReference type="SAM" id="Phobius"/>
    </source>
</evidence>
<evidence type="ECO:0000256" key="5">
    <source>
        <dbReference type="ARBA" id="ARBA00022989"/>
    </source>
</evidence>
<dbReference type="GO" id="GO:0022857">
    <property type="term" value="F:transmembrane transporter activity"/>
    <property type="evidence" value="ECO:0007669"/>
    <property type="project" value="InterPro"/>
</dbReference>
<evidence type="ECO:0000313" key="10">
    <source>
        <dbReference type="EMBL" id="CAG8951611.1"/>
    </source>
</evidence>
<keyword evidence="7" id="KW-0325">Glycoprotein</keyword>
<evidence type="ECO:0000256" key="8">
    <source>
        <dbReference type="SAM" id="MobiDB-lite"/>
    </source>
</evidence>
<feature type="transmembrane region" description="Helical" evidence="9">
    <location>
        <begin position="557"/>
        <end position="576"/>
    </location>
</feature>
<dbReference type="OrthoDB" id="4078873at2759"/>
<dbReference type="PANTHER" id="PTHR23501:SF3">
    <property type="entry name" value="MAJOR FACILITATOR SUPERFAMILY (MFS) PROFILE DOMAIN-CONTAINING PROTEIN"/>
    <property type="match status" value="1"/>
</dbReference>
<evidence type="ECO:0008006" key="12">
    <source>
        <dbReference type="Google" id="ProtNLM"/>
    </source>
</evidence>
<feature type="transmembrane region" description="Helical" evidence="9">
    <location>
        <begin position="195"/>
        <end position="215"/>
    </location>
</feature>
<feature type="transmembrane region" description="Helical" evidence="9">
    <location>
        <begin position="282"/>
        <end position="305"/>
    </location>
</feature>
<dbReference type="SUPFAM" id="SSF103473">
    <property type="entry name" value="MFS general substrate transporter"/>
    <property type="match status" value="2"/>
</dbReference>
<dbReference type="Proteomes" id="UP000696280">
    <property type="component" value="Unassembled WGS sequence"/>
</dbReference>
<evidence type="ECO:0000256" key="2">
    <source>
        <dbReference type="ARBA" id="ARBA00008335"/>
    </source>
</evidence>
<feature type="compositionally biased region" description="Polar residues" evidence="8">
    <location>
        <begin position="34"/>
        <end position="47"/>
    </location>
</feature>
<accession>A0A9N9KQM8</accession>
<feature type="transmembrane region" description="Helical" evidence="9">
    <location>
        <begin position="443"/>
        <end position="464"/>
    </location>
</feature>
<feature type="transmembrane region" description="Helical" evidence="9">
    <location>
        <begin position="72"/>
        <end position="95"/>
    </location>
</feature>
<evidence type="ECO:0000313" key="11">
    <source>
        <dbReference type="Proteomes" id="UP000696280"/>
    </source>
</evidence>
<evidence type="ECO:0000256" key="3">
    <source>
        <dbReference type="ARBA" id="ARBA00022448"/>
    </source>
</evidence>
<evidence type="ECO:0000256" key="7">
    <source>
        <dbReference type="ARBA" id="ARBA00023180"/>
    </source>
</evidence>